<dbReference type="EMBL" id="KE525342">
    <property type="protein sequence ID" value="KFB48819.1"/>
    <property type="molecule type" value="Genomic_DNA"/>
</dbReference>
<dbReference type="CDD" id="cd18041">
    <property type="entry name" value="DEXXQc_DNA2"/>
    <property type="match status" value="1"/>
</dbReference>
<dbReference type="CDD" id="cd22318">
    <property type="entry name" value="DNA2_N-like"/>
    <property type="match status" value="1"/>
</dbReference>
<dbReference type="EC" id="3.6.4.12" evidence="19"/>
<dbReference type="GO" id="GO:0003677">
    <property type="term" value="F:DNA binding"/>
    <property type="evidence" value="ECO:0007669"/>
    <property type="project" value="UniProtKB-UniRule"/>
</dbReference>
<dbReference type="InterPro" id="IPR041677">
    <property type="entry name" value="DNA2/NAM7_AAA_11"/>
</dbReference>
<dbReference type="GO" id="GO:0033567">
    <property type="term" value="P:DNA replication, Okazaki fragment processing"/>
    <property type="evidence" value="ECO:0007669"/>
    <property type="project" value="UniProtKB-UniRule"/>
</dbReference>
<dbReference type="EMBL" id="ATLV01023287">
    <property type="status" value="NOT_ANNOTATED_CDS"/>
    <property type="molecule type" value="Genomic_DNA"/>
</dbReference>
<reference evidence="25" key="2">
    <citation type="submission" date="2020-05" db="UniProtKB">
        <authorList>
            <consortium name="EnsemblMetazoa"/>
        </authorList>
    </citation>
    <scope>IDENTIFICATION</scope>
</reference>
<dbReference type="EC" id="3.1.-.-" evidence="19"/>
<organism evidence="24">
    <name type="scientific">Anopheles sinensis</name>
    <name type="common">Mosquito</name>
    <dbReference type="NCBI Taxonomy" id="74873"/>
    <lineage>
        <taxon>Eukaryota</taxon>
        <taxon>Metazoa</taxon>
        <taxon>Ecdysozoa</taxon>
        <taxon>Arthropoda</taxon>
        <taxon>Hexapoda</taxon>
        <taxon>Insecta</taxon>
        <taxon>Pterygota</taxon>
        <taxon>Neoptera</taxon>
        <taxon>Endopterygota</taxon>
        <taxon>Diptera</taxon>
        <taxon>Nematocera</taxon>
        <taxon>Culicoidea</taxon>
        <taxon>Culicidae</taxon>
        <taxon>Anophelinae</taxon>
        <taxon>Anopheles</taxon>
    </lineage>
</organism>
<dbReference type="VEuPathDB" id="VectorBase:ASIS023646"/>
<sequence>MADGRAKRKLSSPKESPSKTAAKQPRQGAFEASENLAQNTGLNMPCENVDADFMSDFDEWPDFCDRFEEECQLYTLDLSKWQRCKVLTVERCANQNLLVTLEQKRSKERAKCFLASPWNTLEHITPGLVVSVQAVRDESNSGHFIVNSKDGFFVTNPDQLISGTTVVGALFCRRRGVLQEMFRAIDADNQQMHIGTLSHEIFQQCLTDEHCTSFEHVRQKAESWLTSSKMVSTLYAYKLNTADALDILEPYIKEIANFLAKHVHGREGSTPSVQVGGKRDKNDTLTIVRINDIEENIWCHQLGIKGRIDATVSVTNREPHTEPTVEVMPLELKTGRASYSFEHSGQLVLYELMMNLVGHRVESGLLVYLRDGKVTRMVGNRNTRRDLIMLRNEIAHYIDRWMIRNESATGDPPPLPLLPVLPEPINNQRACVKCPYNTVCTVMVAKEPNQPTRPESHGLALIADEASGHLTNPDMDYFILWTGLIYLEREESLKDYAVRKIWTKDPEERVQKGWCIAGLTLLGPVRKVDGSYYHTFSIDAPTAPSTQNGDSRPAIVFEAGEYVVCSTYERIAVAAGHIQSYAGGEIIASFERDLSVNYGGAKFLLDRSDPYKSAVFNLSNLAMLLTNSDEANRLRRIIVDREAPTFTEGFLPKPMVPVAKKLLERLNRHQKIATLKAASADSYCLLKGLPGTGKTETIVGLIRLLVALGQTVLLTSNTHSAVDNVLKRLAQAPEPKFIRLGSLDRIDPAIRPFSATELGEQCTTPEQLSQLYEQFKIVAVTCQGTSHPLMLQRTFDYCIVDEATQVFQSSVIRPLLRSRRFLLVGDPEQLPPVIRSNTARSLGAAESLFHRLDQPGAFCILPTQYRMNSILTKLANDFTYDGNLVCGSDTVANATLNLPHLGTIRRMYDVERWLMKTISNQLTLSAVALDTGNSYRLHVEQKSEEREAARRTTLNSKNIPEAALVAYICTALLRAGVTGSSIGVMAPFRAQVELIQQRLSGLQQRNRQARRPLSTTQLASSPGEHPNEPFNDVSSIELIIYSCTRTLDPDAARKLPNEQSGEDGNEILNDKRRLTVAITRAKEKLILVGDWTSLDTYPPFRKLANVVSTTAFVTLHDQKNGFDWKNVLDTVTLLSDDSA</sequence>
<keyword evidence="9 19" id="KW-0378">Hydrolase</keyword>
<evidence type="ECO:0000256" key="20">
    <source>
        <dbReference type="SAM" id="MobiDB-lite"/>
    </source>
</evidence>
<keyword evidence="11 19" id="KW-0067">ATP-binding</keyword>
<evidence type="ECO:0000313" key="26">
    <source>
        <dbReference type="Proteomes" id="UP000030765"/>
    </source>
</evidence>
<dbReference type="Pfam" id="PF13087">
    <property type="entry name" value="AAA_12"/>
    <property type="match status" value="1"/>
</dbReference>
<evidence type="ECO:0000259" key="21">
    <source>
        <dbReference type="Pfam" id="PF08696"/>
    </source>
</evidence>
<keyword evidence="13 19" id="KW-0411">Iron-sulfur</keyword>
<dbReference type="GO" id="GO:0046872">
    <property type="term" value="F:metal ion binding"/>
    <property type="evidence" value="ECO:0007669"/>
    <property type="project" value="UniProtKB-UniRule"/>
</dbReference>
<evidence type="ECO:0000256" key="5">
    <source>
        <dbReference type="ARBA" id="ARBA00022722"/>
    </source>
</evidence>
<evidence type="ECO:0000256" key="12">
    <source>
        <dbReference type="ARBA" id="ARBA00023004"/>
    </source>
</evidence>
<keyword evidence="5 19" id="KW-0540">Nuclease</keyword>
<evidence type="ECO:0000256" key="10">
    <source>
        <dbReference type="ARBA" id="ARBA00022806"/>
    </source>
</evidence>
<evidence type="ECO:0000256" key="11">
    <source>
        <dbReference type="ARBA" id="ARBA00022840"/>
    </source>
</evidence>
<comment type="catalytic activity">
    <reaction evidence="18 19">
        <text>ATP + H2O = ADP + phosphate + H(+)</text>
        <dbReference type="Rhea" id="RHEA:13065"/>
        <dbReference type="ChEBI" id="CHEBI:15377"/>
        <dbReference type="ChEBI" id="CHEBI:15378"/>
        <dbReference type="ChEBI" id="CHEBI:30616"/>
        <dbReference type="ChEBI" id="CHEBI:43474"/>
        <dbReference type="ChEBI" id="CHEBI:456216"/>
        <dbReference type="EC" id="3.6.4.12"/>
    </reaction>
</comment>
<keyword evidence="7 19" id="KW-0547">Nucleotide-binding</keyword>
<dbReference type="GO" id="GO:0006281">
    <property type="term" value="P:DNA repair"/>
    <property type="evidence" value="ECO:0007669"/>
    <property type="project" value="UniProtKB-KW"/>
</dbReference>
<dbReference type="PANTHER" id="PTHR10887:SF433">
    <property type="entry name" value="DNA REPLICATION ATP-DEPENDENT HELICASE_NUCLEASE DNA2"/>
    <property type="match status" value="1"/>
</dbReference>
<dbReference type="InterPro" id="IPR026851">
    <property type="entry name" value="Dna2/JHS1_DEXXQ-box"/>
</dbReference>
<evidence type="ECO:0000256" key="9">
    <source>
        <dbReference type="ARBA" id="ARBA00022801"/>
    </source>
</evidence>
<evidence type="ECO:0000256" key="1">
    <source>
        <dbReference type="ARBA" id="ARBA00001966"/>
    </source>
</evidence>
<keyword evidence="16 19" id="KW-0539">Nucleus</keyword>
<evidence type="ECO:0000256" key="7">
    <source>
        <dbReference type="ARBA" id="ARBA00022741"/>
    </source>
</evidence>
<keyword evidence="4 19" id="KW-0235">DNA replication</keyword>
<dbReference type="GO" id="GO:0017108">
    <property type="term" value="F:5'-flap endonuclease activity"/>
    <property type="evidence" value="ECO:0007669"/>
    <property type="project" value="UniProtKB-UniRule"/>
</dbReference>
<dbReference type="OrthoDB" id="306218at2759"/>
<gene>
    <name evidence="24" type="ORF">ZHAS_00017160</name>
</gene>
<dbReference type="Pfam" id="PF08696">
    <property type="entry name" value="Dna2"/>
    <property type="match status" value="1"/>
</dbReference>
<keyword evidence="8 19" id="KW-0227">DNA damage</keyword>
<keyword evidence="19" id="KW-0158">Chromosome</keyword>
<evidence type="ECO:0000256" key="19">
    <source>
        <dbReference type="RuleBase" id="RU367041"/>
    </source>
</evidence>
<feature type="domain" description="DNA2/NAM7 helicase helicase" evidence="22">
    <location>
        <begin position="666"/>
        <end position="761"/>
    </location>
</feature>
<evidence type="ECO:0000256" key="2">
    <source>
        <dbReference type="ARBA" id="ARBA00007913"/>
    </source>
</evidence>
<dbReference type="CDD" id="cd18808">
    <property type="entry name" value="SF1_C_Upf1"/>
    <property type="match status" value="1"/>
</dbReference>
<evidence type="ECO:0000256" key="6">
    <source>
        <dbReference type="ARBA" id="ARBA00022723"/>
    </source>
</evidence>
<dbReference type="GO" id="GO:0005634">
    <property type="term" value="C:nucleus"/>
    <property type="evidence" value="ECO:0007669"/>
    <property type="project" value="UniProtKB-SubCell"/>
</dbReference>
<evidence type="ECO:0000256" key="4">
    <source>
        <dbReference type="ARBA" id="ARBA00022705"/>
    </source>
</evidence>
<evidence type="ECO:0000256" key="13">
    <source>
        <dbReference type="ARBA" id="ARBA00023014"/>
    </source>
</evidence>
<keyword evidence="14 19" id="KW-0238">DNA-binding</keyword>
<dbReference type="GO" id="GO:0051539">
    <property type="term" value="F:4 iron, 4 sulfur cluster binding"/>
    <property type="evidence" value="ECO:0007669"/>
    <property type="project" value="UniProtKB-UniRule"/>
</dbReference>
<keyword evidence="6 19" id="KW-0479">Metal-binding</keyword>
<evidence type="ECO:0000313" key="25">
    <source>
        <dbReference type="EnsemblMetazoa" id="ASIC017160-PA"/>
    </source>
</evidence>
<dbReference type="GO" id="GO:0005524">
    <property type="term" value="F:ATP binding"/>
    <property type="evidence" value="ECO:0007669"/>
    <property type="project" value="UniProtKB-UniRule"/>
</dbReference>
<evidence type="ECO:0000256" key="18">
    <source>
        <dbReference type="ARBA" id="ARBA00047995"/>
    </source>
</evidence>
<reference evidence="24 26" key="1">
    <citation type="journal article" date="2014" name="BMC Genomics">
        <title>Genome sequence of Anopheles sinensis provides insight into genetics basis of mosquito competence for malaria parasites.</title>
        <authorList>
            <person name="Zhou D."/>
            <person name="Zhang D."/>
            <person name="Ding G."/>
            <person name="Shi L."/>
            <person name="Hou Q."/>
            <person name="Ye Y."/>
            <person name="Xu Y."/>
            <person name="Zhou H."/>
            <person name="Xiong C."/>
            <person name="Li S."/>
            <person name="Yu J."/>
            <person name="Hong S."/>
            <person name="Yu X."/>
            <person name="Zou P."/>
            <person name="Chen C."/>
            <person name="Chang X."/>
            <person name="Wang W."/>
            <person name="Lv Y."/>
            <person name="Sun Y."/>
            <person name="Ma L."/>
            <person name="Shen B."/>
            <person name="Zhu C."/>
        </authorList>
    </citation>
    <scope>NUCLEOTIDE SEQUENCE [LARGE SCALE GENOMIC DNA]</scope>
</reference>
<evidence type="ECO:0000256" key="17">
    <source>
        <dbReference type="ARBA" id="ARBA00023268"/>
    </source>
</evidence>
<comment type="subcellular location">
    <subcellularLocation>
        <location evidence="19">Nucleus</location>
    </subcellularLocation>
    <subcellularLocation>
        <location evidence="19">Chromosome</location>
    </subcellularLocation>
</comment>
<comment type="function">
    <text evidence="19">Key enzyme involved in DNA replication and DNA repair. Involved in Okazaki fragments processing by cleaving long flaps that escape FEN1: flaps that are longer than 27 nucleotides are coated by replication protein A complex (RPA), leading to recruit DNA2 which cleaves the flap until it is too short to bind RPA and becomes a substrate for FEN1. Also involved in 5'-end resection of DNA during double-strand break (DSB) repair by mediating the cleavage of 5'-ssDNA.</text>
</comment>
<keyword evidence="26" id="KW-1185">Reference proteome</keyword>
<dbReference type="GO" id="GO:0017116">
    <property type="term" value="F:single-stranded DNA helicase activity"/>
    <property type="evidence" value="ECO:0007669"/>
    <property type="project" value="UniProtKB-UniRule"/>
</dbReference>
<comment type="similarity">
    <text evidence="2 19">Belongs to the DNA2/NAM7 helicase family.</text>
</comment>
<feature type="domain" description="DNA2/NAM7 helicase-like C-terminal" evidence="23">
    <location>
        <begin position="845"/>
        <end position="1090"/>
    </location>
</feature>
<dbReference type="OMA" id="NYCEAAI"/>
<evidence type="ECO:0000256" key="8">
    <source>
        <dbReference type="ARBA" id="ARBA00022763"/>
    </source>
</evidence>
<dbReference type="PANTHER" id="PTHR10887">
    <property type="entry name" value="DNA2/NAM7 HELICASE FAMILY"/>
    <property type="match status" value="1"/>
</dbReference>
<dbReference type="InterPro" id="IPR041679">
    <property type="entry name" value="DNA2/NAM7-like_C"/>
</dbReference>
<dbReference type="InterPro" id="IPR047187">
    <property type="entry name" value="SF1_C_Upf1"/>
</dbReference>
<keyword evidence="17 19" id="KW-0511">Multifunctional enzyme</keyword>
<protein>
    <recommendedName>
        <fullName evidence="19">DNA replication ATP-dependent helicase/nuclease</fullName>
        <ecNumber evidence="19">3.1.-.-</ecNumber>
        <ecNumber evidence="19">3.6.4.12</ecNumber>
    </recommendedName>
</protein>
<dbReference type="SUPFAM" id="SSF52540">
    <property type="entry name" value="P-loop containing nucleoside triphosphate hydrolases"/>
    <property type="match status" value="1"/>
</dbReference>
<keyword evidence="12 19" id="KW-0408">Iron</keyword>
<dbReference type="AlphaFoldDB" id="A0A084WF25"/>
<dbReference type="GO" id="GO:0071932">
    <property type="term" value="P:replication fork reversal"/>
    <property type="evidence" value="ECO:0007669"/>
    <property type="project" value="TreeGrafter"/>
</dbReference>
<keyword evidence="3 19" id="KW-0004">4Fe-4S</keyword>
<dbReference type="InterPro" id="IPR027417">
    <property type="entry name" value="P-loop_NTPase"/>
</dbReference>
<evidence type="ECO:0000313" key="24">
    <source>
        <dbReference type="EMBL" id="KFB48819.1"/>
    </source>
</evidence>
<evidence type="ECO:0000256" key="16">
    <source>
        <dbReference type="ARBA" id="ARBA00023242"/>
    </source>
</evidence>
<dbReference type="InterPro" id="IPR011604">
    <property type="entry name" value="PDDEXK-like_dom_sf"/>
</dbReference>
<dbReference type="GO" id="GO:0005737">
    <property type="term" value="C:cytoplasm"/>
    <property type="evidence" value="ECO:0007669"/>
    <property type="project" value="TreeGrafter"/>
</dbReference>
<dbReference type="VEuPathDB" id="VectorBase:ASIC017160"/>
<dbReference type="EnsemblMetazoa" id="ASIC017160-RA">
    <property type="protein sequence ID" value="ASIC017160-PA"/>
    <property type="gene ID" value="ASIC017160"/>
</dbReference>
<dbReference type="InterPro" id="IPR014808">
    <property type="entry name" value="DNA_replication_fac_Dna2_N"/>
</dbReference>
<dbReference type="Proteomes" id="UP000030765">
    <property type="component" value="Unassembled WGS sequence"/>
</dbReference>
<dbReference type="GO" id="GO:0005694">
    <property type="term" value="C:chromosome"/>
    <property type="evidence" value="ECO:0007669"/>
    <property type="project" value="UniProtKB-SubCell"/>
</dbReference>
<evidence type="ECO:0000256" key="3">
    <source>
        <dbReference type="ARBA" id="ARBA00022485"/>
    </source>
</evidence>
<feature type="compositionally biased region" description="Basic residues" evidence="20">
    <location>
        <begin position="1"/>
        <end position="11"/>
    </location>
</feature>
<dbReference type="Gene3D" id="3.40.50.300">
    <property type="entry name" value="P-loop containing nucleotide triphosphate hydrolases"/>
    <property type="match status" value="3"/>
</dbReference>
<accession>A0A084WF25</accession>
<dbReference type="InterPro" id="IPR045055">
    <property type="entry name" value="DNA2/NAM7-like"/>
</dbReference>
<dbReference type="Pfam" id="PF13086">
    <property type="entry name" value="AAA_11"/>
    <property type="match status" value="2"/>
</dbReference>
<comment type="cofactor">
    <cofactor evidence="1">
        <name>[4Fe-4S] cluster</name>
        <dbReference type="ChEBI" id="CHEBI:49883"/>
    </cofactor>
</comment>
<feature type="domain" description="DNA replication factor Dna2 N-terminal" evidence="21">
    <location>
        <begin position="104"/>
        <end position="314"/>
    </location>
</feature>
<feature type="domain" description="DNA2/NAM7 helicase helicase" evidence="22">
    <location>
        <begin position="769"/>
        <end position="836"/>
    </location>
</feature>
<feature type="region of interest" description="Disordered" evidence="20">
    <location>
        <begin position="1"/>
        <end position="30"/>
    </location>
</feature>
<evidence type="ECO:0000256" key="14">
    <source>
        <dbReference type="ARBA" id="ARBA00023125"/>
    </source>
</evidence>
<name>A0A084WF25_ANOSI</name>
<keyword evidence="10 19" id="KW-0347">Helicase</keyword>
<keyword evidence="15 19" id="KW-0234">DNA repair</keyword>
<evidence type="ECO:0000259" key="22">
    <source>
        <dbReference type="Pfam" id="PF13086"/>
    </source>
</evidence>
<dbReference type="Gene3D" id="3.90.320.10">
    <property type="match status" value="1"/>
</dbReference>
<feature type="region of interest" description="Disordered" evidence="20">
    <location>
        <begin position="1003"/>
        <end position="1027"/>
    </location>
</feature>
<proteinExistence type="inferred from homology"/>
<evidence type="ECO:0000256" key="15">
    <source>
        <dbReference type="ARBA" id="ARBA00023204"/>
    </source>
</evidence>
<evidence type="ECO:0000259" key="23">
    <source>
        <dbReference type="Pfam" id="PF13087"/>
    </source>
</evidence>
<dbReference type="STRING" id="74873.A0A084WF25"/>